<dbReference type="EMBL" id="UINC01068895">
    <property type="protein sequence ID" value="SVC01857.1"/>
    <property type="molecule type" value="Genomic_DNA"/>
</dbReference>
<feature type="non-terminal residue" evidence="1">
    <location>
        <position position="1"/>
    </location>
</feature>
<feature type="non-terminal residue" evidence="1">
    <location>
        <position position="84"/>
    </location>
</feature>
<sequence length="84" mass="9592">VNFASTHRPRIAAISTVIWKDKASHARTIVGKYLFGFNEDGKDPRPQSEVVSLYTHQTPPDDISREWSQQTGVPWFRTIHEALT</sequence>
<organism evidence="1">
    <name type="scientific">marine metagenome</name>
    <dbReference type="NCBI Taxonomy" id="408172"/>
    <lineage>
        <taxon>unclassified sequences</taxon>
        <taxon>metagenomes</taxon>
        <taxon>ecological metagenomes</taxon>
    </lineage>
</organism>
<protein>
    <submittedName>
        <fullName evidence="1">Uncharacterized protein</fullName>
    </submittedName>
</protein>
<proteinExistence type="predicted"/>
<gene>
    <name evidence="1" type="ORF">METZ01_LOCUS254711</name>
</gene>
<name>A0A382IRN1_9ZZZZ</name>
<evidence type="ECO:0000313" key="1">
    <source>
        <dbReference type="EMBL" id="SVC01857.1"/>
    </source>
</evidence>
<reference evidence="1" key="1">
    <citation type="submission" date="2018-05" db="EMBL/GenBank/DDBJ databases">
        <authorList>
            <person name="Lanie J.A."/>
            <person name="Ng W.-L."/>
            <person name="Kazmierczak K.M."/>
            <person name="Andrzejewski T.M."/>
            <person name="Davidsen T.M."/>
            <person name="Wayne K.J."/>
            <person name="Tettelin H."/>
            <person name="Glass J.I."/>
            <person name="Rusch D."/>
            <person name="Podicherti R."/>
            <person name="Tsui H.-C.T."/>
            <person name="Winkler M.E."/>
        </authorList>
    </citation>
    <scope>NUCLEOTIDE SEQUENCE</scope>
</reference>
<accession>A0A382IRN1</accession>
<dbReference type="AlphaFoldDB" id="A0A382IRN1"/>